<sequence length="350" mass="36505">MSATAAAALDGEDFAQLPESAPSTGREKSVADLMNPPVGLFGPKVTVREATEALREQVKSAFITYIYVVDDGGRLLGLVVMREMLLAEPDTALEAIMIADPFALDASLPLTEALKLALHKHFPVYPVVGEGGRLVGLVRGSDLFANRAVEISAQSGSMVGVDKEERMGTSLTRSLKLRHPWLQINLLTAFVAAAVVGAFEDTLSRLVILAVFLPVMAGQTGNTGCQALAVALRGMTLGDVKPGMERDLVRKEGMLGFLNGGLVGLTAGAGMFVYATITGEQQPFTLAAVVFLAMIIACSVAGIAGALIPLTLKRLGADPATASSIFLTTASDVASMGIFLSLATAMMPAP</sequence>
<protein>
    <submittedName>
        <fullName evidence="12">Magnesium transporter MgtE</fullName>
    </submittedName>
</protein>
<dbReference type="InterPro" id="IPR036739">
    <property type="entry name" value="SLC41_membr_dom_sf"/>
</dbReference>
<gene>
    <name evidence="12" type="primary">mgtE</name>
    <name evidence="12" type="ORF">A6F68_02323</name>
</gene>
<keyword evidence="6 10" id="KW-1133">Transmembrane helix</keyword>
<evidence type="ECO:0000256" key="8">
    <source>
        <dbReference type="PROSITE-ProRule" id="PRU00703"/>
    </source>
</evidence>
<dbReference type="Pfam" id="PF01769">
    <property type="entry name" value="MgtE"/>
    <property type="match status" value="1"/>
</dbReference>
<evidence type="ECO:0000256" key="3">
    <source>
        <dbReference type="ARBA" id="ARBA00022448"/>
    </source>
</evidence>
<dbReference type="SUPFAM" id="SSF161093">
    <property type="entry name" value="MgtE membrane domain-like"/>
    <property type="match status" value="1"/>
</dbReference>
<evidence type="ECO:0000256" key="5">
    <source>
        <dbReference type="ARBA" id="ARBA00022842"/>
    </source>
</evidence>
<keyword evidence="5" id="KW-0460">Magnesium</keyword>
<reference evidence="12 13" key="1">
    <citation type="submission" date="2016-07" db="EMBL/GenBank/DDBJ databases">
        <title>Complete genome sequence of Altererythrobacter dongtanensis KCTC 22672, a type strain with esterase isolated from tidal flat.</title>
        <authorList>
            <person name="Cheng H."/>
            <person name="Wu Y.-H."/>
            <person name="Zhou P."/>
            <person name="Huo Y.-Y."/>
            <person name="Wang C.-S."/>
            <person name="Xu X.-W."/>
        </authorList>
    </citation>
    <scope>NUCLEOTIDE SEQUENCE [LARGE SCALE GENOMIC DNA]</scope>
    <source>
        <strain evidence="12 13">KCTC 22672</strain>
    </source>
</reference>
<dbReference type="GO" id="GO:0016020">
    <property type="term" value="C:membrane"/>
    <property type="evidence" value="ECO:0007669"/>
    <property type="project" value="UniProtKB-SubCell"/>
</dbReference>
<name>A0A1B2AF95_9SPHN</name>
<dbReference type="OrthoDB" id="9790355at2"/>
<dbReference type="Gene3D" id="3.10.580.10">
    <property type="entry name" value="CBS-domain"/>
    <property type="match status" value="1"/>
</dbReference>
<feature type="transmembrane region" description="Helical" evidence="10">
    <location>
        <begin position="253"/>
        <end position="274"/>
    </location>
</feature>
<dbReference type="Gene3D" id="1.10.357.20">
    <property type="entry name" value="SLC41 divalent cation transporters, integral membrane domain"/>
    <property type="match status" value="1"/>
</dbReference>
<evidence type="ECO:0000256" key="6">
    <source>
        <dbReference type="ARBA" id="ARBA00022989"/>
    </source>
</evidence>
<dbReference type="InterPro" id="IPR000644">
    <property type="entry name" value="CBS_dom"/>
</dbReference>
<keyword evidence="7 10" id="KW-0472">Membrane</keyword>
<feature type="domain" description="CBS" evidence="11">
    <location>
        <begin position="34"/>
        <end position="96"/>
    </location>
</feature>
<evidence type="ECO:0000313" key="13">
    <source>
        <dbReference type="Proteomes" id="UP000092932"/>
    </source>
</evidence>
<evidence type="ECO:0000256" key="2">
    <source>
        <dbReference type="ARBA" id="ARBA00009749"/>
    </source>
</evidence>
<feature type="region of interest" description="Disordered" evidence="9">
    <location>
        <begin position="1"/>
        <end position="29"/>
    </location>
</feature>
<dbReference type="PATRIC" id="fig|692370.5.peg.2337"/>
<organism evidence="12 13">
    <name type="scientific">Tsuneonella dongtanensis</name>
    <dbReference type="NCBI Taxonomy" id="692370"/>
    <lineage>
        <taxon>Bacteria</taxon>
        <taxon>Pseudomonadati</taxon>
        <taxon>Pseudomonadota</taxon>
        <taxon>Alphaproteobacteria</taxon>
        <taxon>Sphingomonadales</taxon>
        <taxon>Erythrobacteraceae</taxon>
        <taxon>Tsuneonella</taxon>
    </lineage>
</organism>
<dbReference type="STRING" id="692370.A6F68_02323"/>
<feature type="transmembrane region" description="Helical" evidence="10">
    <location>
        <begin position="324"/>
        <end position="347"/>
    </location>
</feature>
<accession>A0A1B2AF95</accession>
<feature type="transmembrane region" description="Helical" evidence="10">
    <location>
        <begin position="205"/>
        <end position="232"/>
    </location>
</feature>
<evidence type="ECO:0000313" key="12">
    <source>
        <dbReference type="EMBL" id="ANY20823.1"/>
    </source>
</evidence>
<dbReference type="KEGG" id="ado:A6F68_02323"/>
<evidence type="ECO:0000259" key="11">
    <source>
        <dbReference type="PROSITE" id="PS51371"/>
    </source>
</evidence>
<dbReference type="PROSITE" id="PS51371">
    <property type="entry name" value="CBS"/>
    <property type="match status" value="2"/>
</dbReference>
<keyword evidence="4 10" id="KW-0812">Transmembrane</keyword>
<dbReference type="InterPro" id="IPR006667">
    <property type="entry name" value="SLC41_membr_dom"/>
</dbReference>
<evidence type="ECO:0000256" key="9">
    <source>
        <dbReference type="SAM" id="MobiDB-lite"/>
    </source>
</evidence>
<feature type="transmembrane region" description="Helical" evidence="10">
    <location>
        <begin position="286"/>
        <end position="312"/>
    </location>
</feature>
<evidence type="ECO:0000256" key="4">
    <source>
        <dbReference type="ARBA" id="ARBA00022692"/>
    </source>
</evidence>
<dbReference type="PANTHER" id="PTHR41394">
    <property type="entry name" value="MAGNESIUM TRANSPORTER MGTE"/>
    <property type="match status" value="1"/>
</dbReference>
<comment type="subcellular location">
    <subcellularLocation>
        <location evidence="1">Membrane</location>
        <topology evidence="1">Multi-pass membrane protein</topology>
    </subcellularLocation>
</comment>
<keyword evidence="8" id="KW-0129">CBS domain</keyword>
<dbReference type="SMART" id="SM00116">
    <property type="entry name" value="CBS"/>
    <property type="match status" value="2"/>
</dbReference>
<feature type="domain" description="CBS" evidence="11">
    <location>
        <begin position="97"/>
        <end position="153"/>
    </location>
</feature>
<feature type="transmembrane region" description="Helical" evidence="10">
    <location>
        <begin position="181"/>
        <end position="199"/>
    </location>
</feature>
<evidence type="ECO:0000256" key="7">
    <source>
        <dbReference type="ARBA" id="ARBA00023136"/>
    </source>
</evidence>
<proteinExistence type="inferred from homology"/>
<dbReference type="PANTHER" id="PTHR41394:SF5">
    <property type="entry name" value="SLC41A_MGTE INTEGRAL MEMBRANE DOMAIN-CONTAINING PROTEIN"/>
    <property type="match status" value="1"/>
</dbReference>
<dbReference type="GO" id="GO:0008324">
    <property type="term" value="F:monoatomic cation transmembrane transporter activity"/>
    <property type="evidence" value="ECO:0007669"/>
    <property type="project" value="InterPro"/>
</dbReference>
<evidence type="ECO:0000256" key="10">
    <source>
        <dbReference type="SAM" id="Phobius"/>
    </source>
</evidence>
<dbReference type="SUPFAM" id="SSF54631">
    <property type="entry name" value="CBS-domain pair"/>
    <property type="match status" value="1"/>
</dbReference>
<keyword evidence="3" id="KW-0813">Transport</keyword>
<dbReference type="Pfam" id="PF00571">
    <property type="entry name" value="CBS"/>
    <property type="match status" value="2"/>
</dbReference>
<evidence type="ECO:0000256" key="1">
    <source>
        <dbReference type="ARBA" id="ARBA00004141"/>
    </source>
</evidence>
<dbReference type="EMBL" id="CP016591">
    <property type="protein sequence ID" value="ANY20823.1"/>
    <property type="molecule type" value="Genomic_DNA"/>
</dbReference>
<dbReference type="InterPro" id="IPR046342">
    <property type="entry name" value="CBS_dom_sf"/>
</dbReference>
<keyword evidence="13" id="KW-1185">Reference proteome</keyword>
<comment type="similarity">
    <text evidence="2">Belongs to the SLC41A transporter family.</text>
</comment>
<dbReference type="Proteomes" id="UP000092932">
    <property type="component" value="Chromosome"/>
</dbReference>
<dbReference type="RefSeq" id="WP_067680155.1">
    <property type="nucleotide sequence ID" value="NZ_CP016591.1"/>
</dbReference>
<dbReference type="AlphaFoldDB" id="A0A1B2AF95"/>